<protein>
    <submittedName>
        <fullName evidence="6">LysR family transcriptional regulator</fullName>
    </submittedName>
</protein>
<sequence>MAELGQVGDYEIRLLRVFKTVVECGGFSAAEAVLNVSRSTISVHMSNLEQRLKLTLCTRGRSGFALTEDGVIIYDAVRRLFSQMEDFRSTVNALHVQVSGELNLVASDTISLDSRSCFPDVLGAFCQRAPDVYINFETAPMNEIERRILNDEADVGFIPYHRELDGLVYQPLYEETCYLYCSDGHPLFDLDDTPDRIRARVGEYKLVHAGIQTNPQVAVQLQGLNKAASAYYYETRLAMVLSGAYLGFLPEQYVEPWVQKGKLKPLLPDERVYKLGIAAITRRHGRFNKPRDVFMEVLVQHTRPEFQAESR</sequence>
<comment type="caution">
    <text evidence="6">The sequence shown here is derived from an EMBL/GenBank/DDBJ whole genome shotgun (WGS) entry which is preliminary data.</text>
</comment>
<keyword evidence="2" id="KW-0805">Transcription regulation</keyword>
<organism evidence="6 7">
    <name type="scientific">Marinobacter lutaoensis</name>
    <dbReference type="NCBI Taxonomy" id="135739"/>
    <lineage>
        <taxon>Bacteria</taxon>
        <taxon>Pseudomonadati</taxon>
        <taxon>Pseudomonadota</taxon>
        <taxon>Gammaproteobacteria</taxon>
        <taxon>Pseudomonadales</taxon>
        <taxon>Marinobacteraceae</taxon>
        <taxon>Marinobacter</taxon>
    </lineage>
</organism>
<dbReference type="Pfam" id="PF00126">
    <property type="entry name" value="HTH_1"/>
    <property type="match status" value="1"/>
</dbReference>
<reference evidence="6 7" key="1">
    <citation type="submission" date="2016-12" db="EMBL/GenBank/DDBJ databases">
        <title>Marinobacter lutaoensis whole genome sequencing.</title>
        <authorList>
            <person name="Verma A."/>
            <person name="Krishnamurthi S."/>
        </authorList>
    </citation>
    <scope>NUCLEOTIDE SEQUENCE [LARGE SCALE GENOMIC DNA]</scope>
    <source>
        <strain evidence="6 7">T5054</strain>
    </source>
</reference>
<dbReference type="EMBL" id="MSCW01000004">
    <property type="protein sequence ID" value="ONF44315.1"/>
    <property type="molecule type" value="Genomic_DNA"/>
</dbReference>
<feature type="domain" description="HTH lysR-type" evidence="5">
    <location>
        <begin position="10"/>
        <end position="67"/>
    </location>
</feature>
<dbReference type="GO" id="GO:0003700">
    <property type="term" value="F:DNA-binding transcription factor activity"/>
    <property type="evidence" value="ECO:0007669"/>
    <property type="project" value="InterPro"/>
</dbReference>
<dbReference type="PANTHER" id="PTHR30126">
    <property type="entry name" value="HTH-TYPE TRANSCRIPTIONAL REGULATOR"/>
    <property type="match status" value="1"/>
</dbReference>
<name>A0A1V2DUA6_9GAMM</name>
<proteinExistence type="inferred from homology"/>
<keyword evidence="3" id="KW-0238">DNA-binding</keyword>
<keyword evidence="7" id="KW-1185">Reference proteome</keyword>
<evidence type="ECO:0000259" key="5">
    <source>
        <dbReference type="PROSITE" id="PS50931"/>
    </source>
</evidence>
<dbReference type="Gene3D" id="3.40.190.10">
    <property type="entry name" value="Periplasmic binding protein-like II"/>
    <property type="match status" value="2"/>
</dbReference>
<dbReference type="PANTHER" id="PTHR30126:SF98">
    <property type="entry name" value="HTH-TYPE TRANSCRIPTIONAL ACTIVATOR BAUR"/>
    <property type="match status" value="1"/>
</dbReference>
<evidence type="ECO:0000256" key="3">
    <source>
        <dbReference type="ARBA" id="ARBA00023125"/>
    </source>
</evidence>
<dbReference type="CDD" id="cd05466">
    <property type="entry name" value="PBP2_LTTR_substrate"/>
    <property type="match status" value="1"/>
</dbReference>
<dbReference type="InterPro" id="IPR000847">
    <property type="entry name" value="LysR_HTH_N"/>
</dbReference>
<evidence type="ECO:0000313" key="7">
    <source>
        <dbReference type="Proteomes" id="UP000189339"/>
    </source>
</evidence>
<comment type="similarity">
    <text evidence="1">Belongs to the LysR transcriptional regulatory family.</text>
</comment>
<dbReference type="InterPro" id="IPR005119">
    <property type="entry name" value="LysR_subst-bd"/>
</dbReference>
<dbReference type="Gene3D" id="1.10.10.10">
    <property type="entry name" value="Winged helix-like DNA-binding domain superfamily/Winged helix DNA-binding domain"/>
    <property type="match status" value="1"/>
</dbReference>
<dbReference type="Proteomes" id="UP000189339">
    <property type="component" value="Unassembled WGS sequence"/>
</dbReference>
<dbReference type="AlphaFoldDB" id="A0A1V2DUA6"/>
<evidence type="ECO:0000256" key="1">
    <source>
        <dbReference type="ARBA" id="ARBA00009437"/>
    </source>
</evidence>
<evidence type="ECO:0000256" key="2">
    <source>
        <dbReference type="ARBA" id="ARBA00023015"/>
    </source>
</evidence>
<dbReference type="STRING" id="135739.BTO32_04820"/>
<accession>A0A1V2DUA6</accession>
<dbReference type="InterPro" id="IPR036388">
    <property type="entry name" value="WH-like_DNA-bd_sf"/>
</dbReference>
<dbReference type="PROSITE" id="PS50931">
    <property type="entry name" value="HTH_LYSR"/>
    <property type="match status" value="1"/>
</dbReference>
<evidence type="ECO:0000313" key="6">
    <source>
        <dbReference type="EMBL" id="ONF44315.1"/>
    </source>
</evidence>
<dbReference type="SUPFAM" id="SSF53850">
    <property type="entry name" value="Periplasmic binding protein-like II"/>
    <property type="match status" value="1"/>
</dbReference>
<dbReference type="Pfam" id="PF03466">
    <property type="entry name" value="LysR_substrate"/>
    <property type="match status" value="1"/>
</dbReference>
<gene>
    <name evidence="6" type="ORF">BTO32_04820</name>
</gene>
<dbReference type="GO" id="GO:0000976">
    <property type="term" value="F:transcription cis-regulatory region binding"/>
    <property type="evidence" value="ECO:0007669"/>
    <property type="project" value="TreeGrafter"/>
</dbReference>
<dbReference type="SUPFAM" id="SSF46785">
    <property type="entry name" value="Winged helix' DNA-binding domain"/>
    <property type="match status" value="1"/>
</dbReference>
<dbReference type="OrthoDB" id="8587655at2"/>
<keyword evidence="4" id="KW-0804">Transcription</keyword>
<evidence type="ECO:0000256" key="4">
    <source>
        <dbReference type="ARBA" id="ARBA00023163"/>
    </source>
</evidence>
<dbReference type="InterPro" id="IPR036390">
    <property type="entry name" value="WH_DNA-bd_sf"/>
</dbReference>